<dbReference type="GO" id="GO:0016579">
    <property type="term" value="P:protein deubiquitination"/>
    <property type="evidence" value="ECO:0007669"/>
    <property type="project" value="TreeGrafter"/>
</dbReference>
<dbReference type="PANTHER" id="PTHR12419:SF93">
    <property type="entry name" value="OTU DOMAIN-CONTAINING PROTEIN"/>
    <property type="match status" value="1"/>
</dbReference>
<dbReference type="InParanoid" id="A0A151Z6A6"/>
<feature type="compositionally biased region" description="Polar residues" evidence="1">
    <location>
        <begin position="217"/>
        <end position="241"/>
    </location>
</feature>
<dbReference type="STRING" id="361077.A0A151Z6A6"/>
<reference evidence="3 4" key="1">
    <citation type="submission" date="2015-12" db="EMBL/GenBank/DDBJ databases">
        <title>Dictyostelia acquired genes for synthesis and detection of signals that induce cell-type specialization by lateral gene transfer from prokaryotes.</title>
        <authorList>
            <person name="Gloeckner G."/>
            <person name="Schaap P."/>
        </authorList>
    </citation>
    <scope>NUCLEOTIDE SEQUENCE [LARGE SCALE GENOMIC DNA]</scope>
    <source>
        <strain evidence="3 4">TK</strain>
    </source>
</reference>
<proteinExistence type="predicted"/>
<evidence type="ECO:0000259" key="2">
    <source>
        <dbReference type="PROSITE" id="PS50802"/>
    </source>
</evidence>
<keyword evidence="4" id="KW-1185">Reference proteome</keyword>
<dbReference type="PANTHER" id="PTHR12419">
    <property type="entry name" value="OTU DOMAIN CONTAINING PROTEIN"/>
    <property type="match status" value="1"/>
</dbReference>
<feature type="compositionally biased region" description="Polar residues" evidence="1">
    <location>
        <begin position="284"/>
        <end position="296"/>
    </location>
</feature>
<dbReference type="PROSITE" id="PS50802">
    <property type="entry name" value="OTU"/>
    <property type="match status" value="1"/>
</dbReference>
<dbReference type="SUPFAM" id="SSF54001">
    <property type="entry name" value="Cysteine proteinases"/>
    <property type="match status" value="1"/>
</dbReference>
<dbReference type="OMA" id="QLAYCHG"/>
<sequence>MQNLDAIDKQLKSLGLVRREIPKDGSCLFRCISESIYGTQNYHRNIRMLAVKYIKLNRDSFEPFACVNYTWDRYIDSIQQDGTWGGELELQAISVIFQVNFIIYLGTGKTQVDNGYKKNIQLAYCHGEHYDLVYTISHYNNYKQIQTFVYDIMYRAISPNTPHPHEFYCNIPLLIWEKEDQIKQKRDSVIVDKLSQIQGLNILDEYQLKQKKKKPAANNSKLKTRTTLGPSVSPTIVSSSEPLPLDDVDEEFKEILRQIEQQELEEQRLIGLEKHFPTLGPKGNKQSNKSNNISPPLSSQQLNQMNQNDGFEQIPEHILNESIQSTEIETPNPVSSWGVVQDWSKIVTEVEVSTSNSTTTPNQTNTEQPTTQQPTNDKLVIKIKPNNNQKQNYNNNNSSRKNRNNRNNNRGGGNTNSSTQ</sequence>
<dbReference type="FunCoup" id="A0A151Z6A6">
    <property type="interactions" value="738"/>
</dbReference>
<evidence type="ECO:0000313" key="3">
    <source>
        <dbReference type="EMBL" id="KYQ89468.1"/>
    </source>
</evidence>
<dbReference type="AlphaFoldDB" id="A0A151Z6A6"/>
<dbReference type="Pfam" id="PF02338">
    <property type="entry name" value="OTU"/>
    <property type="match status" value="1"/>
</dbReference>
<name>A0A151Z6A6_TIELA</name>
<dbReference type="Proteomes" id="UP000076078">
    <property type="component" value="Unassembled WGS sequence"/>
</dbReference>
<dbReference type="GO" id="GO:0004843">
    <property type="term" value="F:cysteine-type deubiquitinase activity"/>
    <property type="evidence" value="ECO:0007669"/>
    <property type="project" value="TreeGrafter"/>
</dbReference>
<feature type="region of interest" description="Disordered" evidence="1">
    <location>
        <begin position="213"/>
        <end position="244"/>
    </location>
</feature>
<evidence type="ECO:0000256" key="1">
    <source>
        <dbReference type="SAM" id="MobiDB-lite"/>
    </source>
</evidence>
<evidence type="ECO:0000313" key="4">
    <source>
        <dbReference type="Proteomes" id="UP000076078"/>
    </source>
</evidence>
<dbReference type="InterPro" id="IPR038765">
    <property type="entry name" value="Papain-like_cys_pep_sf"/>
</dbReference>
<dbReference type="OrthoDB" id="20273at2759"/>
<feature type="domain" description="OTU" evidence="2">
    <location>
        <begin position="16"/>
        <end position="136"/>
    </location>
</feature>
<gene>
    <name evidence="3" type="ORF">DLAC_10139</name>
</gene>
<feature type="region of interest" description="Disordered" evidence="1">
    <location>
        <begin position="351"/>
        <end position="420"/>
    </location>
</feature>
<dbReference type="CDD" id="cd22753">
    <property type="entry name" value="OTU_ALG13-like"/>
    <property type="match status" value="1"/>
</dbReference>
<dbReference type="InterPro" id="IPR050704">
    <property type="entry name" value="Peptidase_C85-like"/>
</dbReference>
<dbReference type="InterPro" id="IPR003323">
    <property type="entry name" value="OTU_dom"/>
</dbReference>
<dbReference type="EMBL" id="LODT01000041">
    <property type="protein sequence ID" value="KYQ89468.1"/>
    <property type="molecule type" value="Genomic_DNA"/>
</dbReference>
<feature type="compositionally biased region" description="Low complexity" evidence="1">
    <location>
        <begin position="386"/>
        <end position="420"/>
    </location>
</feature>
<comment type="caution">
    <text evidence="3">The sequence shown here is derived from an EMBL/GenBank/DDBJ whole genome shotgun (WGS) entry which is preliminary data.</text>
</comment>
<accession>A0A151Z6A6</accession>
<organism evidence="3 4">
    <name type="scientific">Tieghemostelium lacteum</name>
    <name type="common">Slime mold</name>
    <name type="synonym">Dictyostelium lacteum</name>
    <dbReference type="NCBI Taxonomy" id="361077"/>
    <lineage>
        <taxon>Eukaryota</taxon>
        <taxon>Amoebozoa</taxon>
        <taxon>Evosea</taxon>
        <taxon>Eumycetozoa</taxon>
        <taxon>Dictyostelia</taxon>
        <taxon>Dictyosteliales</taxon>
        <taxon>Raperosteliaceae</taxon>
        <taxon>Tieghemostelium</taxon>
    </lineage>
</organism>
<feature type="compositionally biased region" description="Low complexity" evidence="1">
    <location>
        <begin position="351"/>
        <end position="376"/>
    </location>
</feature>
<protein>
    <recommendedName>
        <fullName evidence="2">OTU domain-containing protein</fullName>
    </recommendedName>
</protein>
<dbReference type="Gene3D" id="3.90.70.80">
    <property type="match status" value="1"/>
</dbReference>
<feature type="region of interest" description="Disordered" evidence="1">
    <location>
        <begin position="275"/>
        <end position="303"/>
    </location>
</feature>
<dbReference type="InterPro" id="IPR049769">
    <property type="entry name" value="OTU_OTU"/>
</dbReference>